<dbReference type="Proteomes" id="UP001589776">
    <property type="component" value="Unassembled WGS sequence"/>
</dbReference>
<gene>
    <name evidence="1" type="ORF">ACFFK0_09295</name>
</gene>
<organism evidence="1 2">
    <name type="scientific">Paenibacillus chartarius</name>
    <dbReference type="NCBI Taxonomy" id="747481"/>
    <lineage>
        <taxon>Bacteria</taxon>
        <taxon>Bacillati</taxon>
        <taxon>Bacillota</taxon>
        <taxon>Bacilli</taxon>
        <taxon>Bacillales</taxon>
        <taxon>Paenibacillaceae</taxon>
        <taxon>Paenibacillus</taxon>
    </lineage>
</organism>
<dbReference type="Gene3D" id="3.40.50.1820">
    <property type="entry name" value="alpha/beta hydrolase"/>
    <property type="match status" value="1"/>
</dbReference>
<sequence length="360" mass="39733">MDGAVKPEGSAYYPMLPSLMRKAYTADKRLGFQADSLPGLEAWRGELRSKLAELTGLDRMKACALDPQHMEGPVQLDGYRREKLRIQTEQDVWMPFYVLVPDGLKSGEKRPVVIAAHGHAGGGKESVAGVVSHPAIHAAVDKYSYDYGVQLVRQGYVVLCPDARGFGERREYWKQGDSDKQVMSSSCNHLNHAAISMGYALIGFLIWDLQRLIDFLPSLSYADADRIGCSGFSGGGMQALWLAALDDRVRATVVSGYLSGYKDVLLLETHCGCNYVPRLWEYADYGDIAALIAPRPLLVESGDDDPNSGPRRVDNVREQLDITGKAYALFGCEDRLALAVHEGGHRWYGERVASFLKEAL</sequence>
<dbReference type="InterPro" id="IPR029058">
    <property type="entry name" value="AB_hydrolase_fold"/>
</dbReference>
<dbReference type="EMBL" id="JBHLWN010000031">
    <property type="protein sequence ID" value="MFC0212657.1"/>
    <property type="molecule type" value="Genomic_DNA"/>
</dbReference>
<evidence type="ECO:0000313" key="1">
    <source>
        <dbReference type="EMBL" id="MFC0212657.1"/>
    </source>
</evidence>
<dbReference type="PANTHER" id="PTHR22946">
    <property type="entry name" value="DIENELACTONE HYDROLASE DOMAIN-CONTAINING PROTEIN-RELATED"/>
    <property type="match status" value="1"/>
</dbReference>
<reference evidence="1 2" key="1">
    <citation type="submission" date="2024-09" db="EMBL/GenBank/DDBJ databases">
        <authorList>
            <person name="Sun Q."/>
            <person name="Mori K."/>
        </authorList>
    </citation>
    <scope>NUCLEOTIDE SEQUENCE [LARGE SCALE GENOMIC DNA]</scope>
    <source>
        <strain evidence="1 2">CCM 7759</strain>
    </source>
</reference>
<dbReference type="RefSeq" id="WP_377469861.1">
    <property type="nucleotide sequence ID" value="NZ_JBHLWN010000031.1"/>
</dbReference>
<protein>
    <submittedName>
        <fullName evidence="1">Alpha/beta hydrolase family protein</fullName>
        <ecNumber evidence="1">3.4.-.-</ecNumber>
    </submittedName>
</protein>
<dbReference type="EC" id="3.4.-.-" evidence="1"/>
<dbReference type="InterPro" id="IPR025890">
    <property type="entry name" value="Abhydrolase_bac"/>
</dbReference>
<keyword evidence="1" id="KW-0378">Hydrolase</keyword>
<keyword evidence="2" id="KW-1185">Reference proteome</keyword>
<proteinExistence type="predicted"/>
<dbReference type="Pfam" id="PF12715">
    <property type="entry name" value="Abhydrolase_7"/>
    <property type="match status" value="1"/>
</dbReference>
<evidence type="ECO:0000313" key="2">
    <source>
        <dbReference type="Proteomes" id="UP001589776"/>
    </source>
</evidence>
<dbReference type="InterPro" id="IPR050261">
    <property type="entry name" value="FrsA_esterase"/>
</dbReference>
<dbReference type="PANTHER" id="PTHR22946:SF8">
    <property type="entry name" value="ACETYL XYLAN ESTERASE DOMAIN-CONTAINING PROTEIN"/>
    <property type="match status" value="1"/>
</dbReference>
<name>A0ABV6DJ74_9BACL</name>
<accession>A0ABV6DJ74</accession>
<dbReference type="SUPFAM" id="SSF53474">
    <property type="entry name" value="alpha/beta-Hydrolases"/>
    <property type="match status" value="1"/>
</dbReference>
<comment type="caution">
    <text evidence="1">The sequence shown here is derived from an EMBL/GenBank/DDBJ whole genome shotgun (WGS) entry which is preliminary data.</text>
</comment>
<dbReference type="GO" id="GO:0016787">
    <property type="term" value="F:hydrolase activity"/>
    <property type="evidence" value="ECO:0007669"/>
    <property type="project" value="UniProtKB-KW"/>
</dbReference>